<feature type="non-terminal residue" evidence="1">
    <location>
        <position position="1"/>
    </location>
</feature>
<dbReference type="RefSeq" id="WP_124939596.1">
    <property type="nucleotide sequence ID" value="NZ_RQTU01000755.1"/>
</dbReference>
<dbReference type="AlphaFoldDB" id="A0A3P1XB60"/>
<dbReference type="InterPro" id="IPR021407">
    <property type="entry name" value="DUF2544"/>
</dbReference>
<accession>A0A3P1XB60</accession>
<dbReference type="Proteomes" id="UP000271008">
    <property type="component" value="Unassembled WGS sequence"/>
</dbReference>
<gene>
    <name evidence="1" type="ORF">EIA08_32145</name>
</gene>
<proteinExistence type="predicted"/>
<dbReference type="Pfam" id="PF11245">
    <property type="entry name" value="DUF2544"/>
    <property type="match status" value="1"/>
</dbReference>
<evidence type="ECO:0000313" key="1">
    <source>
        <dbReference type="EMBL" id="RRD55625.1"/>
    </source>
</evidence>
<organism evidence="1 2">
    <name type="scientific">Escherichia coli</name>
    <dbReference type="NCBI Taxonomy" id="562"/>
    <lineage>
        <taxon>Bacteria</taxon>
        <taxon>Pseudomonadati</taxon>
        <taxon>Pseudomonadota</taxon>
        <taxon>Gammaproteobacteria</taxon>
        <taxon>Enterobacterales</taxon>
        <taxon>Enterobacteriaceae</taxon>
        <taxon>Escherichia</taxon>
    </lineage>
</organism>
<reference evidence="1 2" key="1">
    <citation type="submission" date="2018-11" db="EMBL/GenBank/DDBJ databases">
        <title>Enterobacteriaceae from Patient.</title>
        <authorList>
            <person name="Shen C."/>
            <person name="Yang Y."/>
            <person name="Tian G."/>
        </authorList>
    </citation>
    <scope>NUCLEOTIDE SEQUENCE [LARGE SCALE GENOMIC DNA]</scope>
    <source>
        <strain evidence="1 2">GBGD28</strain>
    </source>
</reference>
<comment type="caution">
    <text evidence="1">The sequence shown here is derived from an EMBL/GenBank/DDBJ whole genome shotgun (WGS) entry which is preliminary data.</text>
</comment>
<evidence type="ECO:0000313" key="2">
    <source>
        <dbReference type="Proteomes" id="UP000271008"/>
    </source>
</evidence>
<dbReference type="EMBL" id="RQTU01000755">
    <property type="protein sequence ID" value="RRD55625.1"/>
    <property type="molecule type" value="Genomic_DNA"/>
</dbReference>
<protein>
    <submittedName>
        <fullName evidence="1">DUF2544 domain-containing protein</fullName>
    </submittedName>
</protein>
<name>A0A3P1XB60_ECOLX</name>
<sequence>TASGCDKAEVSVTPNRHPITDKQLHDMVVRVDTSSMQPIDSTCRFQYILNEL</sequence>